<reference evidence="6 7" key="1">
    <citation type="submission" date="2023-04" db="EMBL/GenBank/DDBJ databases">
        <title>Jannaschia ovalis sp. nov., a marine bacterium isolated from sea tidal flat.</title>
        <authorList>
            <person name="Kwon D.Y."/>
            <person name="Kim J.-J."/>
        </authorList>
    </citation>
    <scope>NUCLEOTIDE SEQUENCE [LARGE SCALE GENOMIC DNA]</scope>
    <source>
        <strain evidence="6 7">GRR-S6-38</strain>
    </source>
</reference>
<dbReference type="InterPro" id="IPR000847">
    <property type="entry name" value="LysR_HTH_N"/>
</dbReference>
<organism evidence="6 7">
    <name type="scientific">Jannaschia ovalis</name>
    <dbReference type="NCBI Taxonomy" id="3038773"/>
    <lineage>
        <taxon>Bacteria</taxon>
        <taxon>Pseudomonadati</taxon>
        <taxon>Pseudomonadota</taxon>
        <taxon>Alphaproteobacteria</taxon>
        <taxon>Rhodobacterales</taxon>
        <taxon>Roseobacteraceae</taxon>
        <taxon>Jannaschia</taxon>
    </lineage>
</organism>
<feature type="domain" description="HTH lysR-type" evidence="5">
    <location>
        <begin position="1"/>
        <end position="58"/>
    </location>
</feature>
<proteinExistence type="inferred from homology"/>
<dbReference type="SUPFAM" id="SSF46785">
    <property type="entry name" value="Winged helix' DNA-binding domain"/>
    <property type="match status" value="1"/>
</dbReference>
<keyword evidence="4" id="KW-0804">Transcription</keyword>
<evidence type="ECO:0000259" key="5">
    <source>
        <dbReference type="PROSITE" id="PS50931"/>
    </source>
</evidence>
<dbReference type="Gene3D" id="3.40.190.290">
    <property type="match status" value="1"/>
</dbReference>
<dbReference type="InterPro" id="IPR036388">
    <property type="entry name" value="WH-like_DNA-bd_sf"/>
</dbReference>
<dbReference type="SUPFAM" id="SSF53850">
    <property type="entry name" value="Periplasmic binding protein-like II"/>
    <property type="match status" value="1"/>
</dbReference>
<evidence type="ECO:0000256" key="1">
    <source>
        <dbReference type="ARBA" id="ARBA00009437"/>
    </source>
</evidence>
<dbReference type="Proteomes" id="UP001243420">
    <property type="component" value="Chromosome"/>
</dbReference>
<dbReference type="Pfam" id="PF03466">
    <property type="entry name" value="LysR_substrate"/>
    <property type="match status" value="1"/>
</dbReference>
<evidence type="ECO:0000313" key="6">
    <source>
        <dbReference type="EMBL" id="WGH78257.1"/>
    </source>
</evidence>
<evidence type="ECO:0000313" key="7">
    <source>
        <dbReference type="Proteomes" id="UP001243420"/>
    </source>
</evidence>
<dbReference type="InterPro" id="IPR005119">
    <property type="entry name" value="LysR_subst-bd"/>
</dbReference>
<dbReference type="InterPro" id="IPR050176">
    <property type="entry name" value="LTTR"/>
</dbReference>
<evidence type="ECO:0000256" key="4">
    <source>
        <dbReference type="ARBA" id="ARBA00023163"/>
    </source>
</evidence>
<dbReference type="EMBL" id="CP122537">
    <property type="protein sequence ID" value="WGH78257.1"/>
    <property type="molecule type" value="Genomic_DNA"/>
</dbReference>
<protein>
    <submittedName>
        <fullName evidence="6">LysR family transcriptional regulator</fullName>
    </submittedName>
</protein>
<sequence>MDWDDLRIFLSVARAGSLTEAARGLRLDPATLSRRVRRLEAAAGAALFVKSPQGYALTGAGQGLMPHAEAMEAGARAGRAALSGPAKLAGRVRIGAPDGIGSHVLPQVCAGLRRDHPDLAFDIVALPRLLDLSRREADMAITVSAPAAGRLIVRRICDYRLGLAAHRDWLAAHGPVTRDSLRDADRVGYIPDMIFDPDLDHLGELGLGAPDLASNSANLQWALIRAGAGVGVVHDFMRAADPAVVPVLPEAGLSRAFHLVRHADTTGAPFDAVADLLAERIRVEIARLEARAAAA</sequence>
<dbReference type="PANTHER" id="PTHR30579">
    <property type="entry name" value="TRANSCRIPTIONAL REGULATOR"/>
    <property type="match status" value="1"/>
</dbReference>
<keyword evidence="3" id="KW-0238">DNA-binding</keyword>
<name>A0ABY8LCA9_9RHOB</name>
<dbReference type="Gene3D" id="1.10.10.10">
    <property type="entry name" value="Winged helix-like DNA-binding domain superfamily/Winged helix DNA-binding domain"/>
    <property type="match status" value="1"/>
</dbReference>
<keyword evidence="7" id="KW-1185">Reference proteome</keyword>
<keyword evidence="2" id="KW-0805">Transcription regulation</keyword>
<gene>
    <name evidence="6" type="ORF">P8627_14685</name>
</gene>
<comment type="similarity">
    <text evidence="1">Belongs to the LysR transcriptional regulatory family.</text>
</comment>
<dbReference type="InterPro" id="IPR036390">
    <property type="entry name" value="WH_DNA-bd_sf"/>
</dbReference>
<dbReference type="RefSeq" id="WP_279965006.1">
    <property type="nucleotide sequence ID" value="NZ_CP122537.1"/>
</dbReference>
<accession>A0ABY8LCA9</accession>
<dbReference type="PANTHER" id="PTHR30579:SF3">
    <property type="entry name" value="TRANSCRIPTIONAL REGULATORY PROTEIN"/>
    <property type="match status" value="1"/>
</dbReference>
<dbReference type="Pfam" id="PF00126">
    <property type="entry name" value="HTH_1"/>
    <property type="match status" value="1"/>
</dbReference>
<evidence type="ECO:0000256" key="2">
    <source>
        <dbReference type="ARBA" id="ARBA00023015"/>
    </source>
</evidence>
<dbReference type="PROSITE" id="PS50931">
    <property type="entry name" value="HTH_LYSR"/>
    <property type="match status" value="1"/>
</dbReference>
<evidence type="ECO:0000256" key="3">
    <source>
        <dbReference type="ARBA" id="ARBA00023125"/>
    </source>
</evidence>